<dbReference type="Proteomes" id="UP001176429">
    <property type="component" value="Unassembled WGS sequence"/>
</dbReference>
<reference evidence="2" key="1">
    <citation type="submission" date="2023-07" db="EMBL/GenBank/DDBJ databases">
        <authorList>
            <person name="Kim M.K."/>
        </authorList>
    </citation>
    <scope>NUCLEOTIDE SEQUENCE</scope>
    <source>
        <strain evidence="2">ASUV-10-1</strain>
    </source>
</reference>
<organism evidence="2 3">
    <name type="scientific">Hymenobacter aranciens</name>
    <dbReference type="NCBI Taxonomy" id="3063996"/>
    <lineage>
        <taxon>Bacteria</taxon>
        <taxon>Pseudomonadati</taxon>
        <taxon>Bacteroidota</taxon>
        <taxon>Cytophagia</taxon>
        <taxon>Cytophagales</taxon>
        <taxon>Hymenobacteraceae</taxon>
        <taxon>Hymenobacter</taxon>
    </lineage>
</organism>
<dbReference type="RefSeq" id="WP_305005639.1">
    <property type="nucleotide sequence ID" value="NZ_JAUQSY010000003.1"/>
</dbReference>
<keyword evidence="3" id="KW-1185">Reference proteome</keyword>
<sequence length="155" mass="16318">MALKEKMLAFADQIRVMFSAEETESALEATVAEESAETATELADEPEAEAAPAADKPDEANSETKAVEEVSARVDELAAQVQSLTEALAAMQTERDQAQGERDSAQATATALRVELSKVQAEPADSKVNLSADKPAAKTLAQQRAAAAIASKNSR</sequence>
<evidence type="ECO:0000313" key="3">
    <source>
        <dbReference type="Proteomes" id="UP001176429"/>
    </source>
</evidence>
<gene>
    <name evidence="2" type="ORF">Q5H93_06245</name>
</gene>
<comment type="caution">
    <text evidence="2">The sequence shown here is derived from an EMBL/GenBank/DDBJ whole genome shotgun (WGS) entry which is preliminary data.</text>
</comment>
<evidence type="ECO:0000256" key="1">
    <source>
        <dbReference type="SAM" id="MobiDB-lite"/>
    </source>
</evidence>
<accession>A0ABT9B7S7</accession>
<evidence type="ECO:0000313" key="2">
    <source>
        <dbReference type="EMBL" id="MDO7874326.1"/>
    </source>
</evidence>
<protein>
    <submittedName>
        <fullName evidence="2">Uncharacterized protein</fullName>
    </submittedName>
</protein>
<dbReference type="EMBL" id="JAUQSY010000003">
    <property type="protein sequence ID" value="MDO7874326.1"/>
    <property type="molecule type" value="Genomic_DNA"/>
</dbReference>
<name>A0ABT9B7S7_9BACT</name>
<proteinExistence type="predicted"/>
<feature type="region of interest" description="Disordered" evidence="1">
    <location>
        <begin position="27"/>
        <end position="71"/>
    </location>
</feature>
<feature type="compositionally biased region" description="Low complexity" evidence="1">
    <location>
        <begin position="27"/>
        <end position="41"/>
    </location>
</feature>